<organism evidence="2 3">
    <name type="scientific">Proteus terrae subsp. cibarius</name>
    <dbReference type="NCBI Taxonomy" id="626774"/>
    <lineage>
        <taxon>Bacteria</taxon>
        <taxon>Pseudomonadati</taxon>
        <taxon>Pseudomonadota</taxon>
        <taxon>Gammaproteobacteria</taxon>
        <taxon>Enterobacterales</taxon>
        <taxon>Morganellaceae</taxon>
        <taxon>Proteus</taxon>
    </lineage>
</organism>
<feature type="transmembrane region" description="Helical" evidence="1">
    <location>
        <begin position="24"/>
        <end position="44"/>
    </location>
</feature>
<proteinExistence type="predicted"/>
<name>A0A8I1BK37_9GAMM</name>
<keyword evidence="1" id="KW-0812">Transmembrane</keyword>
<comment type="caution">
    <text evidence="2">The sequence shown here is derived from an EMBL/GenBank/DDBJ whole genome shotgun (WGS) entry which is preliminary data.</text>
</comment>
<dbReference type="EMBL" id="JADSJR010000001">
    <property type="protein sequence ID" value="MBG2913005.1"/>
    <property type="molecule type" value="Genomic_DNA"/>
</dbReference>
<accession>A0A8I1BK37</accession>
<evidence type="ECO:0000313" key="2">
    <source>
        <dbReference type="EMBL" id="MBG2913005.1"/>
    </source>
</evidence>
<sequence>MVNSNQVFVSLKTNKLTQLAKKGLTFGLMLFTLFGPAAITGGILKRVSSKSLRWLVLLIAEPVIKAGFNKLSRQVSWEKHETPTK</sequence>
<dbReference type="Proteomes" id="UP000612266">
    <property type="component" value="Unassembled WGS sequence"/>
</dbReference>
<dbReference type="AlphaFoldDB" id="A0A8I1BK37"/>
<evidence type="ECO:0000313" key="3">
    <source>
        <dbReference type="Proteomes" id="UP000612266"/>
    </source>
</evidence>
<evidence type="ECO:0000256" key="1">
    <source>
        <dbReference type="SAM" id="Phobius"/>
    </source>
</evidence>
<gene>
    <name evidence="2" type="ORF">I4901_01260</name>
</gene>
<reference evidence="2" key="1">
    <citation type="submission" date="2020-11" db="EMBL/GenBank/DDBJ databases">
        <title>Enhanced detection system for hospital associated transmission using whole genome sequencing surveillance.</title>
        <authorList>
            <person name="Harrison L.H."/>
            <person name="Van Tyne D."/>
            <person name="Marsh J.W."/>
            <person name="Griffith M.P."/>
            <person name="Snyder D.J."/>
            <person name="Cooper V.S."/>
            <person name="Mustapha M."/>
        </authorList>
    </citation>
    <scope>NUCLEOTIDE SEQUENCE</scope>
    <source>
        <strain evidence="2">PR00070</strain>
    </source>
</reference>
<keyword evidence="1" id="KW-0472">Membrane</keyword>
<keyword evidence="1" id="KW-1133">Transmembrane helix</keyword>
<protein>
    <submittedName>
        <fullName evidence="2">Peptide permease</fullName>
    </submittedName>
</protein>